<feature type="compositionally biased region" description="Basic and acidic residues" evidence="7">
    <location>
        <begin position="307"/>
        <end position="318"/>
    </location>
</feature>
<protein>
    <recommendedName>
        <fullName evidence="3">RecQ-mediated genome instability protein 1</fullName>
    </recommendedName>
</protein>
<comment type="function">
    <text evidence="6">Essential component of the RMI complex, a complex that plays an important role in the processing of homologous recombination intermediates to limit DNA crossover formation in cells. Promotes TOP3A binding to double Holliday junctions (DHJ) and hence stimulates TOP3A-mediated dissolution. Required for BLM phosphorylation during mitosis. Within the BLM complex, required for BLM and TOP3A stability.</text>
</comment>
<name>G3NXN3_GASAC</name>
<dbReference type="Pfam" id="PF21000">
    <property type="entry name" value="RMI1_N_N"/>
    <property type="match status" value="1"/>
</dbReference>
<dbReference type="eggNOG" id="KOG3683">
    <property type="taxonomic scope" value="Eukaryota"/>
</dbReference>
<organism evidence="11">
    <name type="scientific">Gasterosteus aculeatus</name>
    <name type="common">Three-spined stickleback</name>
    <dbReference type="NCBI Taxonomy" id="69293"/>
    <lineage>
        <taxon>Eukaryota</taxon>
        <taxon>Metazoa</taxon>
        <taxon>Chordata</taxon>
        <taxon>Craniata</taxon>
        <taxon>Vertebrata</taxon>
        <taxon>Euteleostomi</taxon>
        <taxon>Actinopterygii</taxon>
        <taxon>Neopterygii</taxon>
        <taxon>Teleostei</taxon>
        <taxon>Neoteleostei</taxon>
        <taxon>Acanthomorphata</taxon>
        <taxon>Eupercaria</taxon>
        <taxon>Perciformes</taxon>
        <taxon>Cottioidei</taxon>
        <taxon>Gasterosteales</taxon>
        <taxon>Gasterosteidae</taxon>
        <taxon>Gasterosteus</taxon>
    </lineage>
</organism>
<feature type="domain" description="RecQ-mediated genome instability protein 1 C-terminal OB-fold" evidence="9">
    <location>
        <begin position="377"/>
        <end position="515"/>
    </location>
</feature>
<feature type="compositionally biased region" description="Polar residues" evidence="7">
    <location>
        <begin position="319"/>
        <end position="353"/>
    </location>
</feature>
<evidence type="ECO:0000256" key="5">
    <source>
        <dbReference type="ARBA" id="ARBA00023242"/>
    </source>
</evidence>
<keyword evidence="5" id="KW-0539">Nucleus</keyword>
<dbReference type="GO" id="GO:0031422">
    <property type="term" value="C:RecQ family helicase-topoisomerase III complex"/>
    <property type="evidence" value="ECO:0007669"/>
    <property type="project" value="TreeGrafter"/>
</dbReference>
<dbReference type="FunCoup" id="G3NXN3">
    <property type="interactions" value="346"/>
</dbReference>
<feature type="compositionally biased region" description="Polar residues" evidence="7">
    <location>
        <begin position="230"/>
        <end position="256"/>
    </location>
</feature>
<evidence type="ECO:0000256" key="1">
    <source>
        <dbReference type="ARBA" id="ARBA00004123"/>
    </source>
</evidence>
<comment type="similarity">
    <text evidence="2">Belongs to the RMI1 family.</text>
</comment>
<reference evidence="11" key="2">
    <citation type="submission" date="2024-04" db="UniProtKB">
        <authorList>
            <consortium name="Ensembl"/>
        </authorList>
    </citation>
    <scope>IDENTIFICATION</scope>
</reference>
<dbReference type="Gene3D" id="1.10.8.1020">
    <property type="entry name" value="RecQ-mediated genome instability protein 1, N-terminal domain"/>
    <property type="match status" value="1"/>
</dbReference>
<dbReference type="GO" id="GO:0000712">
    <property type="term" value="P:resolution of meiotic recombination intermediates"/>
    <property type="evidence" value="ECO:0007669"/>
    <property type="project" value="TreeGrafter"/>
</dbReference>
<dbReference type="STRING" id="69293.ENSGACP00000010103"/>
<dbReference type="FunFam" id="1.10.8.1020:FF:000001">
    <property type="entry name" value="RecQ-mediated genome instability protein 1"/>
    <property type="match status" value="1"/>
</dbReference>
<dbReference type="OMA" id="SATWHVK"/>
<evidence type="ECO:0000259" key="8">
    <source>
        <dbReference type="Pfam" id="PF08585"/>
    </source>
</evidence>
<dbReference type="Pfam" id="PF16099">
    <property type="entry name" value="RMI1_C"/>
    <property type="match status" value="1"/>
</dbReference>
<evidence type="ECO:0000256" key="7">
    <source>
        <dbReference type="SAM" id="MobiDB-lite"/>
    </source>
</evidence>
<dbReference type="GO" id="GO:0000166">
    <property type="term" value="F:nucleotide binding"/>
    <property type="evidence" value="ECO:0007669"/>
    <property type="project" value="InterPro"/>
</dbReference>
<proteinExistence type="inferred from homology"/>
<comment type="subcellular location">
    <subcellularLocation>
        <location evidence="1">Nucleus</location>
    </subcellularLocation>
</comment>
<dbReference type="InterPro" id="IPR049363">
    <property type="entry name" value="RMI1_N"/>
</dbReference>
<feature type="domain" description="RMI1 N-terminal" evidence="10">
    <location>
        <begin position="11"/>
        <end position="61"/>
    </location>
</feature>
<dbReference type="GO" id="GO:0006260">
    <property type="term" value="P:DNA replication"/>
    <property type="evidence" value="ECO:0007669"/>
    <property type="project" value="UniProtKB-KW"/>
</dbReference>
<dbReference type="Ensembl" id="ENSGACT00000010125.1">
    <property type="protein sequence ID" value="ENSGACP00000010103.1"/>
    <property type="gene ID" value="ENSGACG00000007616.1"/>
</dbReference>
<dbReference type="Gene3D" id="2.40.50.770">
    <property type="entry name" value="RecQ-mediated genome instability protein Rmi1, C-terminal domain"/>
    <property type="match status" value="1"/>
</dbReference>
<feature type="region of interest" description="Disordered" evidence="7">
    <location>
        <begin position="302"/>
        <end position="373"/>
    </location>
</feature>
<sequence>QSVVHSTRAWLQSSWHIQVPFAWLEACVEWLQDEAGGAGRLSQQQVNQQVLDQWLLTDLRDLSYPVLPEGLSQAQKTELRGTFCVQVDSLLDISQPAYSQMQKWRGSDCANDEVSAVTQFTQRPWEARPSRMLLLQVTDGVQSLEAMEYRPVPALSTALRPGVKLQLQGQMVCRLGMLLLGPPNIKVLGGEVEDLVERNNQGKVLCRTLGLPEEQQERGEAQPAALQDSGYGTLSETSTQPSRSCSIRSFVSTDSSSEQEDPDLSIRRQVFDHDMPLEDFPDEDFDNLPLDELDSVIFQLSVQQGPSRDRESFPHKTDTSCSSHTLTGNSSRSATESFPFESSRNSPRGQNRNPDGAESVQMGRQSDSSVPALTLTSPPFTYLCLLEEMTSKPQPHTREIRVKAFIVTLVGKLSGNNGLWRIRATISDGTGYLDVELSDGVLTGLLGFSVAGKASLKRDPARRGELDGGMRRCQEELVDMCCVMTIAFEPDGGRAVVTRAEPVSEKVFQELQQRLKDDRK</sequence>
<feature type="compositionally biased region" description="Polar residues" evidence="7">
    <location>
        <begin position="362"/>
        <end position="373"/>
    </location>
</feature>
<evidence type="ECO:0000259" key="10">
    <source>
        <dbReference type="Pfam" id="PF21000"/>
    </source>
</evidence>
<accession>G3NXN3</accession>
<dbReference type="InterPro" id="IPR044881">
    <property type="entry name" value="RMI1_N_N_sf"/>
</dbReference>
<dbReference type="SMART" id="SM01161">
    <property type="entry name" value="DUF1767"/>
    <property type="match status" value="1"/>
</dbReference>
<dbReference type="InParanoid" id="G3NXN3"/>
<dbReference type="GO" id="GO:0016604">
    <property type="term" value="C:nuclear body"/>
    <property type="evidence" value="ECO:0007669"/>
    <property type="project" value="TreeGrafter"/>
</dbReference>
<evidence type="ECO:0000259" key="9">
    <source>
        <dbReference type="Pfam" id="PF16099"/>
    </source>
</evidence>
<keyword evidence="4" id="KW-0235">DNA replication</keyword>
<evidence type="ECO:0000313" key="11">
    <source>
        <dbReference type="Ensembl" id="ENSGACP00000010103.1"/>
    </source>
</evidence>
<dbReference type="GO" id="GO:0000724">
    <property type="term" value="P:double-strand break repair via homologous recombination"/>
    <property type="evidence" value="ECO:0007669"/>
    <property type="project" value="TreeGrafter"/>
</dbReference>
<dbReference type="InterPro" id="IPR032199">
    <property type="entry name" value="RMI1_C"/>
</dbReference>
<dbReference type="Gene3D" id="2.40.50.510">
    <property type="match status" value="1"/>
</dbReference>
<reference evidence="11" key="1">
    <citation type="submission" date="2006-01" db="EMBL/GenBank/DDBJ databases">
        <authorList>
            <person name="Lindblad-Toh K."/>
            <person name="Mauceli E."/>
            <person name="Grabherr M."/>
            <person name="Chang J.L."/>
            <person name="Lander E.S."/>
        </authorList>
    </citation>
    <scope>NUCLEOTIDE SEQUENCE [LARGE SCALE GENOMIC DNA]</scope>
</reference>
<dbReference type="PANTHER" id="PTHR14790:SF15">
    <property type="entry name" value="RECQ-MEDIATED GENOME INSTABILITY PROTEIN 1"/>
    <property type="match status" value="1"/>
</dbReference>
<dbReference type="AlphaFoldDB" id="G3NXN3"/>
<evidence type="ECO:0000256" key="6">
    <source>
        <dbReference type="ARBA" id="ARBA00024977"/>
    </source>
</evidence>
<evidence type="ECO:0000256" key="2">
    <source>
        <dbReference type="ARBA" id="ARBA00006395"/>
    </source>
</evidence>
<feature type="region of interest" description="Disordered" evidence="7">
    <location>
        <begin position="214"/>
        <end position="263"/>
    </location>
</feature>
<evidence type="ECO:0000256" key="4">
    <source>
        <dbReference type="ARBA" id="ARBA00022705"/>
    </source>
</evidence>
<dbReference type="Pfam" id="PF08585">
    <property type="entry name" value="RMI1_N_C"/>
    <property type="match status" value="1"/>
</dbReference>
<feature type="domain" description="RecQ mediated genome instability protein 1 OB-fold" evidence="8">
    <location>
        <begin position="67"/>
        <end position="202"/>
    </location>
</feature>
<dbReference type="InterPro" id="IPR042470">
    <property type="entry name" value="RMI1_N_C_sf"/>
</dbReference>
<dbReference type="PANTHER" id="PTHR14790">
    <property type="entry name" value="RECQ-MEDIATED GENOME INSTABILITY PROTEIN 1 RMI1"/>
    <property type="match status" value="1"/>
</dbReference>
<dbReference type="InterPro" id="IPR013894">
    <property type="entry name" value="RMI1_OB"/>
</dbReference>
<evidence type="ECO:0000256" key="3">
    <source>
        <dbReference type="ARBA" id="ARBA00018987"/>
    </source>
</evidence>
<dbReference type="FunFam" id="2.40.50.770:FF:000002">
    <property type="entry name" value="recQ-mediated genome instability protein 1"/>
    <property type="match status" value="1"/>
</dbReference>
<dbReference type="Bgee" id="ENSGACG00000007616">
    <property type="expression patterns" value="Expressed in head kidney and 13 other cell types or tissues"/>
</dbReference>